<evidence type="ECO:0000313" key="1">
    <source>
        <dbReference type="EMBL" id="KAK9887269.1"/>
    </source>
</evidence>
<dbReference type="AlphaFoldDB" id="A0AAW1UVZ1"/>
<keyword evidence="2" id="KW-1185">Reference proteome</keyword>
<name>A0AAW1UVZ1_9CUCU</name>
<dbReference type="EMBL" id="JARQZJ010000106">
    <property type="protein sequence ID" value="KAK9887269.1"/>
    <property type="molecule type" value="Genomic_DNA"/>
</dbReference>
<gene>
    <name evidence="1" type="ORF">WA026_021121</name>
</gene>
<accession>A0AAW1UVZ1</accession>
<proteinExistence type="predicted"/>
<sequence>MKTLRYFLVSEKLLGNVQLHVLPRNGILKNASHTPKLKTLPNENSEALNDSFYAWQNLLPDLCDLILPYGIIGEKMAVGVPSDALFELLLKLASWPNGVVLREFNIKNVFRAEKRISGESRTENLSKARISLYN</sequence>
<evidence type="ECO:0000313" key="2">
    <source>
        <dbReference type="Proteomes" id="UP001431783"/>
    </source>
</evidence>
<reference evidence="1 2" key="1">
    <citation type="submission" date="2023-03" db="EMBL/GenBank/DDBJ databases">
        <title>Genome insight into feeding habits of ladybird beetles.</title>
        <authorList>
            <person name="Li H.-S."/>
            <person name="Huang Y.-H."/>
            <person name="Pang H."/>
        </authorList>
    </citation>
    <scope>NUCLEOTIDE SEQUENCE [LARGE SCALE GENOMIC DNA]</scope>
    <source>
        <strain evidence="1">SYSU_2023b</strain>
        <tissue evidence="1">Whole body</tissue>
    </source>
</reference>
<comment type="caution">
    <text evidence="1">The sequence shown here is derived from an EMBL/GenBank/DDBJ whole genome shotgun (WGS) entry which is preliminary data.</text>
</comment>
<protein>
    <submittedName>
        <fullName evidence="1">Uncharacterized protein</fullName>
    </submittedName>
</protein>
<organism evidence="1 2">
    <name type="scientific">Henosepilachna vigintioctopunctata</name>
    <dbReference type="NCBI Taxonomy" id="420089"/>
    <lineage>
        <taxon>Eukaryota</taxon>
        <taxon>Metazoa</taxon>
        <taxon>Ecdysozoa</taxon>
        <taxon>Arthropoda</taxon>
        <taxon>Hexapoda</taxon>
        <taxon>Insecta</taxon>
        <taxon>Pterygota</taxon>
        <taxon>Neoptera</taxon>
        <taxon>Endopterygota</taxon>
        <taxon>Coleoptera</taxon>
        <taxon>Polyphaga</taxon>
        <taxon>Cucujiformia</taxon>
        <taxon>Coccinelloidea</taxon>
        <taxon>Coccinellidae</taxon>
        <taxon>Epilachninae</taxon>
        <taxon>Epilachnini</taxon>
        <taxon>Henosepilachna</taxon>
    </lineage>
</organism>
<dbReference type="Proteomes" id="UP001431783">
    <property type="component" value="Unassembled WGS sequence"/>
</dbReference>